<dbReference type="SMART" id="SM00248">
    <property type="entry name" value="ANK"/>
    <property type="match status" value="2"/>
</dbReference>
<evidence type="ECO:0000313" key="6">
    <source>
        <dbReference type="EMBL" id="ODQ48397.1"/>
    </source>
</evidence>
<gene>
    <name evidence="6" type="ORF">PICMEDRAFT_8943</name>
</gene>
<dbReference type="PROSITE" id="PS50088">
    <property type="entry name" value="ANK_REPEAT"/>
    <property type="match status" value="1"/>
</dbReference>
<feature type="region of interest" description="Disordered" evidence="5">
    <location>
        <begin position="312"/>
        <end position="364"/>
    </location>
</feature>
<organism evidence="6 7">
    <name type="scientific">Pichia membranifaciens NRRL Y-2026</name>
    <dbReference type="NCBI Taxonomy" id="763406"/>
    <lineage>
        <taxon>Eukaryota</taxon>
        <taxon>Fungi</taxon>
        <taxon>Dikarya</taxon>
        <taxon>Ascomycota</taxon>
        <taxon>Saccharomycotina</taxon>
        <taxon>Pichiomycetes</taxon>
        <taxon>Pichiales</taxon>
        <taxon>Pichiaceae</taxon>
        <taxon>Pichia</taxon>
    </lineage>
</organism>
<dbReference type="SUPFAM" id="SSF48403">
    <property type="entry name" value="Ankyrin repeat"/>
    <property type="match status" value="1"/>
</dbReference>
<dbReference type="InterPro" id="IPR002110">
    <property type="entry name" value="Ankyrin_rpt"/>
</dbReference>
<keyword evidence="4" id="KW-0175">Coiled coil</keyword>
<accession>A0A1E3NQL2</accession>
<dbReference type="OrthoDB" id="6718656at2759"/>
<dbReference type="GO" id="GO:0003713">
    <property type="term" value="F:transcription coactivator activity"/>
    <property type="evidence" value="ECO:0007669"/>
    <property type="project" value="TreeGrafter"/>
</dbReference>
<feature type="region of interest" description="Disordered" evidence="5">
    <location>
        <begin position="200"/>
        <end position="238"/>
    </location>
</feature>
<name>A0A1E3NQL2_9ASCO</name>
<dbReference type="EMBL" id="KV454001">
    <property type="protein sequence ID" value="ODQ48397.1"/>
    <property type="molecule type" value="Genomic_DNA"/>
</dbReference>
<keyword evidence="2 3" id="KW-0040">ANK repeat</keyword>
<evidence type="ECO:0000313" key="7">
    <source>
        <dbReference type="Proteomes" id="UP000094455"/>
    </source>
</evidence>
<keyword evidence="1" id="KW-0677">Repeat</keyword>
<feature type="compositionally biased region" description="Polar residues" evidence="5">
    <location>
        <begin position="573"/>
        <end position="591"/>
    </location>
</feature>
<feature type="compositionally biased region" description="Basic and acidic residues" evidence="5">
    <location>
        <begin position="317"/>
        <end position="330"/>
    </location>
</feature>
<feature type="compositionally biased region" description="Polar residues" evidence="5">
    <location>
        <begin position="92"/>
        <end position="107"/>
    </location>
</feature>
<keyword evidence="7" id="KW-1185">Reference proteome</keyword>
<feature type="region of interest" description="Disordered" evidence="5">
    <location>
        <begin position="573"/>
        <end position="600"/>
    </location>
</feature>
<evidence type="ECO:0000256" key="1">
    <source>
        <dbReference type="ARBA" id="ARBA00022737"/>
    </source>
</evidence>
<feature type="compositionally biased region" description="Basic and acidic residues" evidence="5">
    <location>
        <begin position="57"/>
        <end position="67"/>
    </location>
</feature>
<dbReference type="GeneID" id="30181731"/>
<dbReference type="InterPro" id="IPR036770">
    <property type="entry name" value="Ankyrin_rpt-contain_sf"/>
</dbReference>
<feature type="coiled-coil region" evidence="4">
    <location>
        <begin position="670"/>
        <end position="721"/>
    </location>
</feature>
<feature type="compositionally biased region" description="Acidic residues" evidence="5">
    <location>
        <begin position="769"/>
        <end position="780"/>
    </location>
</feature>
<dbReference type="Gene3D" id="1.25.40.20">
    <property type="entry name" value="Ankyrin repeat-containing domain"/>
    <property type="match status" value="1"/>
</dbReference>
<evidence type="ECO:0000256" key="2">
    <source>
        <dbReference type="ARBA" id="ARBA00023043"/>
    </source>
</evidence>
<dbReference type="Pfam" id="PF12796">
    <property type="entry name" value="Ank_2"/>
    <property type="match status" value="1"/>
</dbReference>
<dbReference type="PANTHER" id="PTHR43828">
    <property type="entry name" value="ASPARAGINASE"/>
    <property type="match status" value="1"/>
</dbReference>
<dbReference type="STRING" id="763406.A0A1E3NQL2"/>
<sequence length="937" mass="103412">MSSPVDHTDMLLAPDAANTTFQQPPARLNAELDDSIIVKGEMDTETPAAKEGDDETILPKEDGHDESASPIPLTQPILSDEDGDGGDNNDNRNATDSNGDGSSSLKNVQFKGQPVWQVNVQGLQLIKRMTDMKFNWASICLLIEKTNAVDVESLQSSVTSTLSPDVNGDYWLPDEKVAELSSKYSLDQYLQPLMNIASDLQKPTGDAMKDSRDGNQYSEGNNDKKRTNTEANILESPSKKLRTIEKENNVLDVPIYTSDLSEGNPNFPFTLKPLSNDNVVNEHSKVIISSLFLPFQSKVTLAQVLKSETGFVNSSEGDEKPTDSNNKRNGDDDEVNQEGQPTKSELEGEGGVDDDANTDNTKVNDDTLIDKNEINLDVPIDDNGQTALHLAATLGKLSLVKELIEKGANRFRGDNDGQTALIRVVHATNCFELGCFDKLLDLLYPSIRLLDNRGRSILHHIALTCGLKGRYDASKYYLEMLLEWVVKKGSKLPDDSSLTLTNFIKEVVNKSDKYGNTCLNYATLAGNKYIVSQLLDICADPYKANKIGVTPGDWGIDVNNSIVNSTVRDIGNELSNEGENITPHGNGNIASNEGDKSQTESNGALLNADIEEDNKGSKAQPGMDSNDFKESTNSLQILDSIQSFIANLGSEFKQEIVQKSQQIDKLNPILREKTLQLSQKRKQYDELQKMVRKISKITNKIDNLNKAITEEENTFQQEIQNSSINIDQNNCLGDFDADQPFTILPLYQDIEEIVEKILDEKVKRIGADEVGEAGDHDDDSTDKHESGSDSDSGDKSSYAILKALTSIKAEDILPYYEKQLPLEKRELLRKSIPPSVVLDARIRAYNKNNHILMDRMNKKRNSNKELESQFKRIIGLCIGTDTDNIDDRLLSSLLMSVETDPDPEIGQIKKVLKIVGDLDGDEGSPASRTAPASSTAN</sequence>
<feature type="repeat" description="ANK" evidence="3">
    <location>
        <begin position="383"/>
        <end position="415"/>
    </location>
</feature>
<dbReference type="GO" id="GO:0045944">
    <property type="term" value="P:positive regulation of transcription by RNA polymerase II"/>
    <property type="evidence" value="ECO:0007669"/>
    <property type="project" value="UniProtKB-ARBA"/>
</dbReference>
<dbReference type="Proteomes" id="UP000094455">
    <property type="component" value="Unassembled WGS sequence"/>
</dbReference>
<dbReference type="PANTHER" id="PTHR43828:SF3">
    <property type="entry name" value="CHROMO DOMAIN-CONTAINING PROTEIN"/>
    <property type="match status" value="1"/>
</dbReference>
<protein>
    <submittedName>
        <fullName evidence="6">Uncharacterized protein</fullName>
    </submittedName>
</protein>
<evidence type="ECO:0000256" key="3">
    <source>
        <dbReference type="PROSITE-ProRule" id="PRU00023"/>
    </source>
</evidence>
<dbReference type="RefSeq" id="XP_019019510.1">
    <property type="nucleotide sequence ID" value="XM_019165044.1"/>
</dbReference>
<dbReference type="GO" id="GO:0033309">
    <property type="term" value="C:SBF transcription complex"/>
    <property type="evidence" value="ECO:0007669"/>
    <property type="project" value="TreeGrafter"/>
</dbReference>
<reference evidence="6 7" key="1">
    <citation type="journal article" date="2016" name="Proc. Natl. Acad. Sci. U.S.A.">
        <title>Comparative genomics of biotechnologically important yeasts.</title>
        <authorList>
            <person name="Riley R."/>
            <person name="Haridas S."/>
            <person name="Wolfe K.H."/>
            <person name="Lopes M.R."/>
            <person name="Hittinger C.T."/>
            <person name="Goeker M."/>
            <person name="Salamov A.A."/>
            <person name="Wisecaver J.H."/>
            <person name="Long T.M."/>
            <person name="Calvey C.H."/>
            <person name="Aerts A.L."/>
            <person name="Barry K.W."/>
            <person name="Choi C."/>
            <person name="Clum A."/>
            <person name="Coughlan A.Y."/>
            <person name="Deshpande S."/>
            <person name="Douglass A.P."/>
            <person name="Hanson S.J."/>
            <person name="Klenk H.-P."/>
            <person name="LaButti K.M."/>
            <person name="Lapidus A."/>
            <person name="Lindquist E.A."/>
            <person name="Lipzen A.M."/>
            <person name="Meier-Kolthoff J.P."/>
            <person name="Ohm R.A."/>
            <person name="Otillar R.P."/>
            <person name="Pangilinan J.L."/>
            <person name="Peng Y."/>
            <person name="Rokas A."/>
            <person name="Rosa C.A."/>
            <person name="Scheuner C."/>
            <person name="Sibirny A.A."/>
            <person name="Slot J.C."/>
            <person name="Stielow J.B."/>
            <person name="Sun H."/>
            <person name="Kurtzman C.P."/>
            <person name="Blackwell M."/>
            <person name="Grigoriev I.V."/>
            <person name="Jeffries T.W."/>
        </authorList>
    </citation>
    <scope>NUCLEOTIDE SEQUENCE [LARGE SCALE GENOMIC DNA]</scope>
    <source>
        <strain evidence="6 7">NRRL Y-2026</strain>
    </source>
</reference>
<dbReference type="GO" id="GO:0030907">
    <property type="term" value="C:MBF transcription complex"/>
    <property type="evidence" value="ECO:0007669"/>
    <property type="project" value="TreeGrafter"/>
</dbReference>
<proteinExistence type="predicted"/>
<dbReference type="InterPro" id="IPR051642">
    <property type="entry name" value="SWI6-like"/>
</dbReference>
<feature type="compositionally biased region" description="Acidic residues" evidence="5">
    <location>
        <begin position="347"/>
        <end position="357"/>
    </location>
</feature>
<feature type="region of interest" description="Disordered" evidence="5">
    <location>
        <begin position="1"/>
        <end position="108"/>
    </location>
</feature>
<dbReference type="AlphaFoldDB" id="A0A1E3NQL2"/>
<feature type="region of interest" description="Disordered" evidence="5">
    <location>
        <begin position="768"/>
        <end position="794"/>
    </location>
</feature>
<evidence type="ECO:0000256" key="5">
    <source>
        <dbReference type="SAM" id="MobiDB-lite"/>
    </source>
</evidence>
<evidence type="ECO:0000256" key="4">
    <source>
        <dbReference type="SAM" id="Coils"/>
    </source>
</evidence>
<dbReference type="PROSITE" id="PS50297">
    <property type="entry name" value="ANK_REP_REGION"/>
    <property type="match status" value="1"/>
</dbReference>